<dbReference type="InterPro" id="IPR001764">
    <property type="entry name" value="Glyco_hydro_3_N"/>
</dbReference>
<keyword evidence="7" id="KW-1185">Reference proteome</keyword>
<dbReference type="KEGG" id="lgi:LOTGIDRAFT_236077"/>
<evidence type="ECO:0000256" key="4">
    <source>
        <dbReference type="SAM" id="SignalP"/>
    </source>
</evidence>
<feature type="non-terminal residue" evidence="6">
    <location>
        <position position="1"/>
    </location>
</feature>
<keyword evidence="2" id="KW-0378">Hydrolase</keyword>
<evidence type="ECO:0000256" key="2">
    <source>
        <dbReference type="ARBA" id="ARBA00022801"/>
    </source>
</evidence>
<dbReference type="InterPro" id="IPR036881">
    <property type="entry name" value="Glyco_hydro_3_C_sf"/>
</dbReference>
<evidence type="ECO:0000256" key="1">
    <source>
        <dbReference type="ARBA" id="ARBA00022729"/>
    </source>
</evidence>
<dbReference type="Pfam" id="PF14310">
    <property type="entry name" value="Fn3-like"/>
    <property type="match status" value="1"/>
</dbReference>
<dbReference type="InterPro" id="IPR036962">
    <property type="entry name" value="Glyco_hydro_3_N_sf"/>
</dbReference>
<dbReference type="Pfam" id="PF01915">
    <property type="entry name" value="Glyco_hydro_3_C"/>
    <property type="match status" value="1"/>
</dbReference>
<dbReference type="EMBL" id="KB203382">
    <property type="protein sequence ID" value="ESO84866.1"/>
    <property type="molecule type" value="Genomic_DNA"/>
</dbReference>
<feature type="chain" id="PRO_5004716336" description="Fibronectin type III-like domain-containing protein" evidence="4">
    <location>
        <begin position="18"/>
        <end position="771"/>
    </location>
</feature>
<dbReference type="Gene3D" id="3.40.50.1700">
    <property type="entry name" value="Glycoside hydrolase family 3 C-terminal domain"/>
    <property type="match status" value="1"/>
</dbReference>
<reference evidence="6 7" key="1">
    <citation type="journal article" date="2013" name="Nature">
        <title>Insights into bilaterian evolution from three spiralian genomes.</title>
        <authorList>
            <person name="Simakov O."/>
            <person name="Marletaz F."/>
            <person name="Cho S.J."/>
            <person name="Edsinger-Gonzales E."/>
            <person name="Havlak P."/>
            <person name="Hellsten U."/>
            <person name="Kuo D.H."/>
            <person name="Larsson T."/>
            <person name="Lv J."/>
            <person name="Arendt D."/>
            <person name="Savage R."/>
            <person name="Osoegawa K."/>
            <person name="de Jong P."/>
            <person name="Grimwood J."/>
            <person name="Chapman J.A."/>
            <person name="Shapiro H."/>
            <person name="Aerts A."/>
            <person name="Otillar R.P."/>
            <person name="Terry A.Y."/>
            <person name="Boore J.L."/>
            <person name="Grigoriev I.V."/>
            <person name="Lindberg D.R."/>
            <person name="Seaver E.C."/>
            <person name="Weisblat D.A."/>
            <person name="Putnam N.H."/>
            <person name="Rokhsar D.S."/>
        </authorList>
    </citation>
    <scope>NUCLEOTIDE SEQUENCE [LARGE SCALE GENOMIC DNA]</scope>
</reference>
<dbReference type="GO" id="GO:0031222">
    <property type="term" value="P:arabinan catabolic process"/>
    <property type="evidence" value="ECO:0007669"/>
    <property type="project" value="TreeGrafter"/>
</dbReference>
<protein>
    <recommendedName>
        <fullName evidence="5">Fibronectin type III-like domain-containing protein</fullName>
    </recommendedName>
</protein>
<proteinExistence type="predicted"/>
<dbReference type="Pfam" id="PF00933">
    <property type="entry name" value="Glyco_hydro_3"/>
    <property type="match status" value="1"/>
</dbReference>
<gene>
    <name evidence="6" type="ORF">LOTGIDRAFT_236077</name>
</gene>
<dbReference type="OMA" id="GCHIYKW"/>
<dbReference type="CTD" id="20250049"/>
<dbReference type="InterPro" id="IPR002772">
    <property type="entry name" value="Glyco_hydro_3_C"/>
</dbReference>
<evidence type="ECO:0000259" key="5">
    <source>
        <dbReference type="SMART" id="SM01217"/>
    </source>
</evidence>
<dbReference type="GO" id="GO:0045493">
    <property type="term" value="P:xylan catabolic process"/>
    <property type="evidence" value="ECO:0007669"/>
    <property type="project" value="InterPro"/>
</dbReference>
<dbReference type="PRINTS" id="PR00133">
    <property type="entry name" value="GLHYDRLASE3"/>
</dbReference>
<dbReference type="SUPFAM" id="SSF51445">
    <property type="entry name" value="(Trans)glycosidases"/>
    <property type="match status" value="1"/>
</dbReference>
<dbReference type="Gene3D" id="3.20.20.300">
    <property type="entry name" value="Glycoside hydrolase, family 3, N-terminal domain"/>
    <property type="match status" value="1"/>
</dbReference>
<dbReference type="GO" id="GO:0046556">
    <property type="term" value="F:alpha-L-arabinofuranosidase activity"/>
    <property type="evidence" value="ECO:0007669"/>
    <property type="project" value="TreeGrafter"/>
</dbReference>
<dbReference type="Gene3D" id="2.60.40.10">
    <property type="entry name" value="Immunoglobulins"/>
    <property type="match status" value="1"/>
</dbReference>
<dbReference type="SMART" id="SM01217">
    <property type="entry name" value="Fn3_like"/>
    <property type="match status" value="1"/>
</dbReference>
<evidence type="ECO:0000313" key="7">
    <source>
        <dbReference type="Proteomes" id="UP000030746"/>
    </source>
</evidence>
<feature type="domain" description="Fibronectin type III-like" evidence="5">
    <location>
        <begin position="675"/>
        <end position="744"/>
    </location>
</feature>
<dbReference type="InterPro" id="IPR017853">
    <property type="entry name" value="GH"/>
</dbReference>
<sequence>MTVLSVLCLCFFAYSQGFILDGKKFPFQDTNLSWEKRVDDLVNRLTLQEHTEQMAIGSGSTPDIKRLGIGHYSWWSNCGRGAVGNEATSFPCGVAQAAAWDSDLLFRVARASAIETRAWNNIWTSQNKYGTHKGLSCFSPNMDIHRDPRWGRNPETWGEDPYFGGVYAERFVKGIQGDDPKYLLTSASCKHYTTSGGPENIPVSRMGFNANVTERDLRTTFLPGYKKCVDAGSYSVLCAYNRVNGVPACADKYLLTDILRKEWKFKGYVVADCGAMENMVKKHHYFKNYEEVAAAGLKSGMNLNCQTSKDNAYLSIADAVNHGKVSMDLVKDMAKPLWMTRMRLGEFDPPEHNKYRKISHSSIQTQAHRDLAVEAAMKSYVLLKNKDHFLPLNKKHKYNTIAIVGPQGDNINDQSGGYSPRVMAKYATSIKDGLAQLGHTTHTVNGCKDGTPCTKYDSHAILNAVQHAEIVFVALGLEYLKMPSRHFNIQTRIILDTHGFEGSYFDGNKLEHESKDRADIKLPGHQLTILQDAIKHSPHNAKVVLLMMSTAPFDIEEFDRNDKVAAIIELFYPAQATGTALHRLIVHQNPGDVFSGKLPFTWMTELKKVPPMVDYSMKERTYRYITYQPLYPFGYGLSYTTFHYFHLSMDTDVQAGHDVKGFFVLENTGPLDADEISQVYIKWVKPRVETPRIQLVDFSRRHFPKHTRQTIHFTIKAENMAVWVDNSGWEIDPGTIEVFVGGQQPGQHKSISSNILHGSFKITGSKKLGKY</sequence>
<feature type="signal peptide" evidence="4">
    <location>
        <begin position="1"/>
        <end position="17"/>
    </location>
</feature>
<dbReference type="RefSeq" id="XP_009064486.1">
    <property type="nucleotide sequence ID" value="XM_009066238.1"/>
</dbReference>
<dbReference type="GO" id="GO:0009044">
    <property type="term" value="F:xylan 1,4-beta-xylosidase activity"/>
    <property type="evidence" value="ECO:0007669"/>
    <property type="project" value="InterPro"/>
</dbReference>
<dbReference type="SUPFAM" id="SSF52279">
    <property type="entry name" value="Beta-D-glucan exohydrolase, C-terminal domain"/>
    <property type="match status" value="1"/>
</dbReference>
<evidence type="ECO:0000256" key="3">
    <source>
        <dbReference type="ARBA" id="ARBA00023295"/>
    </source>
</evidence>
<dbReference type="STRING" id="225164.V3ZVC7"/>
<keyword evidence="1 4" id="KW-0732">Signal</keyword>
<dbReference type="HOGENOM" id="CLU_004542_5_3_1"/>
<dbReference type="InterPro" id="IPR044993">
    <property type="entry name" value="BXL"/>
</dbReference>
<accession>V3ZVC7</accession>
<name>V3ZVC7_LOTGI</name>
<dbReference type="PANTHER" id="PTHR42721">
    <property type="entry name" value="SUGAR HYDROLASE-RELATED"/>
    <property type="match status" value="1"/>
</dbReference>
<dbReference type="InterPro" id="IPR013783">
    <property type="entry name" value="Ig-like_fold"/>
</dbReference>
<dbReference type="AlphaFoldDB" id="V3ZVC7"/>
<dbReference type="GeneID" id="20250049"/>
<dbReference type="Proteomes" id="UP000030746">
    <property type="component" value="Unassembled WGS sequence"/>
</dbReference>
<evidence type="ECO:0000313" key="6">
    <source>
        <dbReference type="EMBL" id="ESO84866.1"/>
    </source>
</evidence>
<organism evidence="6 7">
    <name type="scientific">Lottia gigantea</name>
    <name type="common">Giant owl limpet</name>
    <dbReference type="NCBI Taxonomy" id="225164"/>
    <lineage>
        <taxon>Eukaryota</taxon>
        <taxon>Metazoa</taxon>
        <taxon>Spiralia</taxon>
        <taxon>Lophotrochozoa</taxon>
        <taxon>Mollusca</taxon>
        <taxon>Gastropoda</taxon>
        <taxon>Patellogastropoda</taxon>
        <taxon>Lottioidea</taxon>
        <taxon>Lottiidae</taxon>
        <taxon>Lottia</taxon>
    </lineage>
</organism>
<keyword evidence="3" id="KW-0326">Glycosidase</keyword>
<dbReference type="PANTHER" id="PTHR42721:SF42">
    <property type="entry name" value="FIBRONECTIN TYPE III-LIKE DOMAIN-CONTAINING PROTEIN"/>
    <property type="match status" value="1"/>
</dbReference>
<dbReference type="InterPro" id="IPR026891">
    <property type="entry name" value="Fn3-like"/>
</dbReference>
<dbReference type="OrthoDB" id="47059at2759"/>